<dbReference type="EMBL" id="VDDA01000010">
    <property type="protein sequence ID" value="TNC11136.1"/>
    <property type="molecule type" value="Genomic_DNA"/>
</dbReference>
<dbReference type="PANTHER" id="PTHR35175:SF2">
    <property type="entry name" value="DUF1289 DOMAIN-CONTAINING PROTEIN"/>
    <property type="match status" value="1"/>
</dbReference>
<organism evidence="1 2">
    <name type="scientific">Methylobacterium terricola</name>
    <dbReference type="NCBI Taxonomy" id="2583531"/>
    <lineage>
        <taxon>Bacteria</taxon>
        <taxon>Pseudomonadati</taxon>
        <taxon>Pseudomonadota</taxon>
        <taxon>Alphaproteobacteria</taxon>
        <taxon>Hyphomicrobiales</taxon>
        <taxon>Methylobacteriaceae</taxon>
        <taxon>Methylobacterium</taxon>
    </lineage>
</organism>
<dbReference type="AlphaFoldDB" id="A0A5C4LGX2"/>
<reference evidence="1 2" key="1">
    <citation type="submission" date="2019-06" db="EMBL/GenBank/DDBJ databases">
        <title>Genome of Methylobacterium sp. 17Sr1-39.</title>
        <authorList>
            <person name="Seo T."/>
        </authorList>
    </citation>
    <scope>NUCLEOTIDE SEQUENCE [LARGE SCALE GENOMIC DNA]</scope>
    <source>
        <strain evidence="1 2">17Sr1-39</strain>
    </source>
</reference>
<dbReference type="OrthoDB" id="9811423at2"/>
<evidence type="ECO:0000313" key="2">
    <source>
        <dbReference type="Proteomes" id="UP000305267"/>
    </source>
</evidence>
<dbReference type="PANTHER" id="PTHR35175">
    <property type="entry name" value="DUF1289 DOMAIN-CONTAINING PROTEIN"/>
    <property type="match status" value="1"/>
</dbReference>
<accession>A0A5C4LGX2</accession>
<proteinExistence type="predicted"/>
<gene>
    <name evidence="1" type="ORF">FF100_21100</name>
</gene>
<dbReference type="Pfam" id="PF06945">
    <property type="entry name" value="DUF1289"/>
    <property type="match status" value="1"/>
</dbReference>
<comment type="caution">
    <text evidence="1">The sequence shown here is derived from an EMBL/GenBank/DDBJ whole genome shotgun (WGS) entry which is preliminary data.</text>
</comment>
<protein>
    <submittedName>
        <fullName evidence="1">DUF1289 domain-containing protein</fullName>
    </submittedName>
</protein>
<dbReference type="InterPro" id="IPR010710">
    <property type="entry name" value="DUF1289"/>
</dbReference>
<evidence type="ECO:0000313" key="1">
    <source>
        <dbReference type="EMBL" id="TNC11136.1"/>
    </source>
</evidence>
<sequence>MMPVSSPRPSSPCIRLCVLDPATGLCEGCGRTGDEIGAWGSLSEAERLRIMAILPGRLAAAASGPVAMPDPAAALA</sequence>
<dbReference type="Proteomes" id="UP000305267">
    <property type="component" value="Unassembled WGS sequence"/>
</dbReference>
<keyword evidence="2" id="KW-1185">Reference proteome</keyword>
<name>A0A5C4LGX2_9HYPH</name>